<reference evidence="12" key="1">
    <citation type="journal article" date="2019" name="Int. J. Syst. Evol. Microbiol.">
        <title>The Global Catalogue of Microorganisms (GCM) 10K type strain sequencing project: providing services to taxonomists for standard genome sequencing and annotation.</title>
        <authorList>
            <consortium name="The Broad Institute Genomics Platform"/>
            <consortium name="The Broad Institute Genome Sequencing Center for Infectious Disease"/>
            <person name="Wu L."/>
            <person name="Ma J."/>
        </authorList>
    </citation>
    <scope>NUCLEOTIDE SEQUENCE [LARGE SCALE GENOMIC DNA]</scope>
    <source>
        <strain evidence="12">KCTC 12847</strain>
    </source>
</reference>
<keyword evidence="11" id="KW-0012">Acyltransferase</keyword>
<protein>
    <recommendedName>
        <fullName evidence="10">Glycerol-3-phosphate acyltransferase</fullName>
    </recommendedName>
    <alternativeName>
        <fullName evidence="10">Acyl-PO4 G3P acyltransferase</fullName>
    </alternativeName>
    <alternativeName>
        <fullName evidence="10">Acyl-phosphate--glycerol-3-phosphate acyltransferase</fullName>
    </alternativeName>
    <alternativeName>
        <fullName evidence="10">G3P acyltransferase</fullName>
        <shortName evidence="10">GPAT</shortName>
        <ecNumber evidence="10">2.3.1.275</ecNumber>
    </alternativeName>
    <alternativeName>
        <fullName evidence="10">Lysophosphatidic acid synthase</fullName>
        <shortName evidence="10">LPA synthase</shortName>
    </alternativeName>
</protein>
<sequence length="207" mass="22451">MSSAILVTHTVLLALLAYLCGSCLGAVWLCRLNSLPDPRLRGSFNPGFSNMLRLYGKRLALATLAFDAGKAVPALWLAKGGGLPAWAQGVVGLGVLLGHSYPLWHRWRGGKAVASAFGVLLMLTPKVALLCAACWALLAWRIRTAAIASLASALLAPLASVWLAREYVWVVIVFALLVVLRHVWSIQRMGRGEELSLDDGKLRRREE</sequence>
<evidence type="ECO:0000256" key="5">
    <source>
        <dbReference type="ARBA" id="ARBA00022989"/>
    </source>
</evidence>
<comment type="subunit">
    <text evidence="10">Probably interacts with PlsX.</text>
</comment>
<keyword evidence="6 10" id="KW-0443">Lipid metabolism</keyword>
<dbReference type="PANTHER" id="PTHR30309:SF0">
    <property type="entry name" value="GLYCEROL-3-PHOSPHATE ACYLTRANSFERASE-RELATED"/>
    <property type="match status" value="1"/>
</dbReference>
<dbReference type="InterPro" id="IPR003811">
    <property type="entry name" value="G3P_acylTferase_PlsY"/>
</dbReference>
<comment type="similarity">
    <text evidence="10">Belongs to the PlsY family.</text>
</comment>
<dbReference type="SMART" id="SM01207">
    <property type="entry name" value="G3P_acyltransf"/>
    <property type="match status" value="1"/>
</dbReference>
<dbReference type="Proteomes" id="UP001595640">
    <property type="component" value="Unassembled WGS sequence"/>
</dbReference>
<dbReference type="GO" id="GO:0016746">
    <property type="term" value="F:acyltransferase activity"/>
    <property type="evidence" value="ECO:0007669"/>
    <property type="project" value="UniProtKB-KW"/>
</dbReference>
<gene>
    <name evidence="10" type="primary">plsY</name>
    <name evidence="11" type="ORF">ACFOEI_19725</name>
</gene>
<feature type="transmembrane region" description="Helical" evidence="10">
    <location>
        <begin position="85"/>
        <end position="104"/>
    </location>
</feature>
<keyword evidence="9 10" id="KW-1208">Phospholipid metabolism</keyword>
<evidence type="ECO:0000256" key="6">
    <source>
        <dbReference type="ARBA" id="ARBA00023098"/>
    </source>
</evidence>
<evidence type="ECO:0000256" key="2">
    <source>
        <dbReference type="ARBA" id="ARBA00022516"/>
    </source>
</evidence>
<keyword evidence="2 10" id="KW-0444">Lipid biosynthesis</keyword>
<keyword evidence="3 10" id="KW-0808">Transferase</keyword>
<evidence type="ECO:0000256" key="4">
    <source>
        <dbReference type="ARBA" id="ARBA00022692"/>
    </source>
</evidence>
<name>A0ABV7M5W9_9GAMM</name>
<dbReference type="PANTHER" id="PTHR30309">
    <property type="entry name" value="INNER MEMBRANE PROTEIN YGIH"/>
    <property type="match status" value="1"/>
</dbReference>
<keyword evidence="12" id="KW-1185">Reference proteome</keyword>
<dbReference type="RefSeq" id="WP_019016869.1">
    <property type="nucleotide sequence ID" value="NZ_BMXD01000004.1"/>
</dbReference>
<accession>A0ABV7M5W9</accession>
<organism evidence="11 12">
    <name type="scientific">Modicisalibacter luteus</name>
    <dbReference type="NCBI Taxonomy" id="453962"/>
    <lineage>
        <taxon>Bacteria</taxon>
        <taxon>Pseudomonadati</taxon>
        <taxon>Pseudomonadota</taxon>
        <taxon>Gammaproteobacteria</taxon>
        <taxon>Oceanospirillales</taxon>
        <taxon>Halomonadaceae</taxon>
        <taxon>Modicisalibacter</taxon>
    </lineage>
</organism>
<comment type="catalytic activity">
    <reaction evidence="10">
        <text>an acyl phosphate + sn-glycerol 3-phosphate = a 1-acyl-sn-glycero-3-phosphate + phosphate</text>
        <dbReference type="Rhea" id="RHEA:34075"/>
        <dbReference type="ChEBI" id="CHEBI:43474"/>
        <dbReference type="ChEBI" id="CHEBI:57597"/>
        <dbReference type="ChEBI" id="CHEBI:57970"/>
        <dbReference type="ChEBI" id="CHEBI:59918"/>
        <dbReference type="EC" id="2.3.1.275"/>
    </reaction>
</comment>
<evidence type="ECO:0000313" key="12">
    <source>
        <dbReference type="Proteomes" id="UP001595640"/>
    </source>
</evidence>
<evidence type="ECO:0000256" key="8">
    <source>
        <dbReference type="ARBA" id="ARBA00023209"/>
    </source>
</evidence>
<keyword evidence="1 10" id="KW-1003">Cell membrane</keyword>
<feature type="transmembrane region" description="Helical" evidence="10">
    <location>
        <begin position="145"/>
        <end position="161"/>
    </location>
</feature>
<keyword evidence="5 10" id="KW-1133">Transmembrane helix</keyword>
<comment type="pathway">
    <text evidence="10">Lipid metabolism; phospholipid metabolism.</text>
</comment>
<keyword evidence="8 10" id="KW-0594">Phospholipid biosynthesis</keyword>
<proteinExistence type="inferred from homology"/>
<keyword evidence="7 10" id="KW-0472">Membrane</keyword>
<evidence type="ECO:0000256" key="3">
    <source>
        <dbReference type="ARBA" id="ARBA00022679"/>
    </source>
</evidence>
<evidence type="ECO:0000256" key="1">
    <source>
        <dbReference type="ARBA" id="ARBA00022475"/>
    </source>
</evidence>
<comment type="caution">
    <text evidence="11">The sequence shown here is derived from an EMBL/GenBank/DDBJ whole genome shotgun (WGS) entry which is preliminary data.</text>
</comment>
<evidence type="ECO:0000256" key="10">
    <source>
        <dbReference type="HAMAP-Rule" id="MF_01043"/>
    </source>
</evidence>
<comment type="function">
    <text evidence="10">Catalyzes the transfer of an acyl group from acyl-phosphate (acyl-PO(4)) to glycerol-3-phosphate (G3P) to form lysophosphatidic acid (LPA). This enzyme utilizes acyl-phosphate as fatty acyl donor, but not acyl-CoA or acyl-ACP.</text>
</comment>
<dbReference type="HAMAP" id="MF_01043">
    <property type="entry name" value="PlsY"/>
    <property type="match status" value="1"/>
</dbReference>
<feature type="transmembrane region" description="Helical" evidence="10">
    <location>
        <begin position="167"/>
        <end position="184"/>
    </location>
</feature>
<evidence type="ECO:0000256" key="9">
    <source>
        <dbReference type="ARBA" id="ARBA00023264"/>
    </source>
</evidence>
<comment type="subcellular location">
    <subcellularLocation>
        <location evidence="10">Cell membrane</location>
        <topology evidence="10">Multi-pass membrane protein</topology>
    </subcellularLocation>
</comment>
<evidence type="ECO:0000313" key="11">
    <source>
        <dbReference type="EMBL" id="MFC3294268.1"/>
    </source>
</evidence>
<dbReference type="Pfam" id="PF02660">
    <property type="entry name" value="G3P_acyltransf"/>
    <property type="match status" value="1"/>
</dbReference>
<dbReference type="EMBL" id="JBHRUH010000050">
    <property type="protein sequence ID" value="MFC3294268.1"/>
    <property type="molecule type" value="Genomic_DNA"/>
</dbReference>
<dbReference type="EC" id="2.3.1.275" evidence="10"/>
<feature type="transmembrane region" description="Helical" evidence="10">
    <location>
        <begin position="116"/>
        <end position="138"/>
    </location>
</feature>
<keyword evidence="4 10" id="KW-0812">Transmembrane</keyword>
<evidence type="ECO:0000256" key="7">
    <source>
        <dbReference type="ARBA" id="ARBA00023136"/>
    </source>
</evidence>